<name>A0A5S6QAT9_TRIMR</name>
<reference evidence="2" key="1">
    <citation type="submission" date="2019-12" db="UniProtKB">
        <authorList>
            <consortium name="WormBaseParasite"/>
        </authorList>
    </citation>
    <scope>IDENTIFICATION</scope>
</reference>
<dbReference type="WBParaSite" id="TMUE_1000004077.1">
    <property type="protein sequence ID" value="TMUE_1000004077.1"/>
    <property type="gene ID" value="WBGene00298853"/>
</dbReference>
<keyword evidence="1" id="KW-1185">Reference proteome</keyword>
<dbReference type="Proteomes" id="UP000046395">
    <property type="component" value="Unassembled WGS sequence"/>
</dbReference>
<organism evidence="1 2">
    <name type="scientific">Trichuris muris</name>
    <name type="common">Mouse whipworm</name>
    <dbReference type="NCBI Taxonomy" id="70415"/>
    <lineage>
        <taxon>Eukaryota</taxon>
        <taxon>Metazoa</taxon>
        <taxon>Ecdysozoa</taxon>
        <taxon>Nematoda</taxon>
        <taxon>Enoplea</taxon>
        <taxon>Dorylaimia</taxon>
        <taxon>Trichinellida</taxon>
        <taxon>Trichuridae</taxon>
        <taxon>Trichuris</taxon>
    </lineage>
</organism>
<evidence type="ECO:0000313" key="1">
    <source>
        <dbReference type="Proteomes" id="UP000046395"/>
    </source>
</evidence>
<proteinExistence type="predicted"/>
<protein>
    <submittedName>
        <fullName evidence="2">SRCR domain-containing protein</fullName>
    </submittedName>
</protein>
<evidence type="ECO:0000313" key="2">
    <source>
        <dbReference type="WBParaSite" id="TMUE_1000004077.1"/>
    </source>
</evidence>
<sequence length="113" mass="12925">MVNFNSICKVIEDELMAFLHEKELLHSEGVCATGHAVKLTTGRSGRSPTWRCQPNGCSQDISVRKGTWFDGQRRRTPLETAVLFIYDWCRQVNSIQNCERELGNVQKYCSDVE</sequence>
<accession>A0A5S6QAT9</accession>
<dbReference type="AlphaFoldDB" id="A0A5S6QAT9"/>